<dbReference type="GeneID" id="30181611"/>
<feature type="compositionally biased region" description="Basic and acidic residues" evidence="1">
    <location>
        <begin position="64"/>
        <end position="107"/>
    </location>
</feature>
<protein>
    <submittedName>
        <fullName evidence="3">Uncharacterized protein</fullName>
    </submittedName>
</protein>
<dbReference type="EMBL" id="KV454009">
    <property type="protein sequence ID" value="ODQ44108.1"/>
    <property type="molecule type" value="Genomic_DNA"/>
</dbReference>
<feature type="compositionally biased region" description="Low complexity" evidence="1">
    <location>
        <begin position="112"/>
        <end position="125"/>
    </location>
</feature>
<keyword evidence="4" id="KW-1185">Reference proteome</keyword>
<keyword evidence="2" id="KW-0812">Transmembrane</keyword>
<feature type="region of interest" description="Disordered" evidence="1">
    <location>
        <begin position="57"/>
        <end position="125"/>
    </location>
</feature>
<organism evidence="3 4">
    <name type="scientific">Pichia membranifaciens NRRL Y-2026</name>
    <dbReference type="NCBI Taxonomy" id="763406"/>
    <lineage>
        <taxon>Eukaryota</taxon>
        <taxon>Fungi</taxon>
        <taxon>Dikarya</taxon>
        <taxon>Ascomycota</taxon>
        <taxon>Saccharomycotina</taxon>
        <taxon>Pichiomycetes</taxon>
        <taxon>Pichiales</taxon>
        <taxon>Pichiaceae</taxon>
        <taxon>Pichia</taxon>
    </lineage>
</organism>
<evidence type="ECO:0000256" key="1">
    <source>
        <dbReference type="SAM" id="MobiDB-lite"/>
    </source>
</evidence>
<keyword evidence="2" id="KW-1133">Transmembrane helix</keyword>
<gene>
    <name evidence="3" type="ORF">PICMEDRAFT_74945</name>
</gene>
<sequence length="125" mass="13989">MVNPLAQIKLFADELGKDAGAGDPARLNVVEALLVKFLFAFVLVFCVYVYLDKTSVLNGNTPEENQRLHKMDYKKQLQEAAEKERAEDREKEERKKEERKKEEDKAGGKSSGVGAKSSGAKSRKT</sequence>
<evidence type="ECO:0000256" key="2">
    <source>
        <dbReference type="SAM" id="Phobius"/>
    </source>
</evidence>
<dbReference type="AlphaFoldDB" id="A0A1E3NEW3"/>
<accession>A0A1E3NEW3</accession>
<reference evidence="3 4" key="1">
    <citation type="journal article" date="2016" name="Proc. Natl. Acad. Sci. U.S.A.">
        <title>Comparative genomics of biotechnologically important yeasts.</title>
        <authorList>
            <person name="Riley R."/>
            <person name="Haridas S."/>
            <person name="Wolfe K.H."/>
            <person name="Lopes M.R."/>
            <person name="Hittinger C.T."/>
            <person name="Goeker M."/>
            <person name="Salamov A.A."/>
            <person name="Wisecaver J.H."/>
            <person name="Long T.M."/>
            <person name="Calvey C.H."/>
            <person name="Aerts A.L."/>
            <person name="Barry K.W."/>
            <person name="Choi C."/>
            <person name="Clum A."/>
            <person name="Coughlan A.Y."/>
            <person name="Deshpande S."/>
            <person name="Douglass A.P."/>
            <person name="Hanson S.J."/>
            <person name="Klenk H.-P."/>
            <person name="LaButti K.M."/>
            <person name="Lapidus A."/>
            <person name="Lindquist E.A."/>
            <person name="Lipzen A.M."/>
            <person name="Meier-Kolthoff J.P."/>
            <person name="Ohm R.A."/>
            <person name="Otillar R.P."/>
            <person name="Pangilinan J.L."/>
            <person name="Peng Y."/>
            <person name="Rokas A."/>
            <person name="Rosa C.A."/>
            <person name="Scheuner C."/>
            <person name="Sibirny A.A."/>
            <person name="Slot J.C."/>
            <person name="Stielow J.B."/>
            <person name="Sun H."/>
            <person name="Kurtzman C.P."/>
            <person name="Blackwell M."/>
            <person name="Grigoriev I.V."/>
            <person name="Jeffries T.W."/>
        </authorList>
    </citation>
    <scope>NUCLEOTIDE SEQUENCE [LARGE SCALE GENOMIC DNA]</scope>
    <source>
        <strain evidence="3 4">NRRL Y-2026</strain>
    </source>
</reference>
<keyword evidence="2" id="KW-0472">Membrane</keyword>
<proteinExistence type="predicted"/>
<dbReference type="Proteomes" id="UP000094455">
    <property type="component" value="Unassembled WGS sequence"/>
</dbReference>
<evidence type="ECO:0000313" key="3">
    <source>
        <dbReference type="EMBL" id="ODQ44108.1"/>
    </source>
</evidence>
<feature type="transmembrane region" description="Helical" evidence="2">
    <location>
        <begin position="33"/>
        <end position="51"/>
    </location>
</feature>
<evidence type="ECO:0000313" key="4">
    <source>
        <dbReference type="Proteomes" id="UP000094455"/>
    </source>
</evidence>
<name>A0A1E3NEW3_9ASCO</name>
<dbReference type="RefSeq" id="XP_019015221.1">
    <property type="nucleotide sequence ID" value="XM_019164924.1"/>
</dbReference>